<gene>
    <name evidence="1" type="ORF">SEVIR_8G112450v2</name>
</gene>
<evidence type="ECO:0000313" key="2">
    <source>
        <dbReference type="Proteomes" id="UP000298652"/>
    </source>
</evidence>
<proteinExistence type="predicted"/>
<accession>A0A4U6TE91</accession>
<dbReference type="InterPro" id="IPR036388">
    <property type="entry name" value="WH-like_DNA-bd_sf"/>
</dbReference>
<keyword evidence="2" id="KW-1185">Reference proteome</keyword>
<dbReference type="AlphaFoldDB" id="A0A4U6TE91"/>
<dbReference type="InterPro" id="IPR036390">
    <property type="entry name" value="WH_DNA-bd_sf"/>
</dbReference>
<name>A0A4U6TE91_SETVI</name>
<evidence type="ECO:0000313" key="1">
    <source>
        <dbReference type="EMBL" id="TKW00490.1"/>
    </source>
</evidence>
<dbReference type="SUPFAM" id="SSF46785">
    <property type="entry name" value="Winged helix' DNA-binding domain"/>
    <property type="match status" value="1"/>
</dbReference>
<protein>
    <submittedName>
        <fullName evidence="1">Uncharacterized protein</fullName>
    </submittedName>
</protein>
<dbReference type="Gene3D" id="1.10.10.10">
    <property type="entry name" value="Winged helix-like DNA-binding domain superfamily/Winged helix DNA-binding domain"/>
    <property type="match status" value="1"/>
</dbReference>
<dbReference type="OMA" id="HMRIPTD"/>
<dbReference type="Proteomes" id="UP000298652">
    <property type="component" value="Chromosome 8"/>
</dbReference>
<organism evidence="1 2">
    <name type="scientific">Setaria viridis</name>
    <name type="common">Green bristlegrass</name>
    <name type="synonym">Setaria italica subsp. viridis</name>
    <dbReference type="NCBI Taxonomy" id="4556"/>
    <lineage>
        <taxon>Eukaryota</taxon>
        <taxon>Viridiplantae</taxon>
        <taxon>Streptophyta</taxon>
        <taxon>Embryophyta</taxon>
        <taxon>Tracheophyta</taxon>
        <taxon>Spermatophyta</taxon>
        <taxon>Magnoliopsida</taxon>
        <taxon>Liliopsida</taxon>
        <taxon>Poales</taxon>
        <taxon>Poaceae</taxon>
        <taxon>PACMAD clade</taxon>
        <taxon>Panicoideae</taxon>
        <taxon>Panicodae</taxon>
        <taxon>Paniceae</taxon>
        <taxon>Cenchrinae</taxon>
        <taxon>Setaria</taxon>
    </lineage>
</organism>
<dbReference type="GO" id="GO:0046983">
    <property type="term" value="F:protein dimerization activity"/>
    <property type="evidence" value="ECO:0007669"/>
    <property type="project" value="InterPro"/>
</dbReference>
<reference evidence="1" key="1">
    <citation type="submission" date="2019-03" db="EMBL/GenBank/DDBJ databases">
        <title>WGS assembly of Setaria viridis.</title>
        <authorList>
            <person name="Huang P."/>
            <person name="Jenkins J."/>
            <person name="Grimwood J."/>
            <person name="Barry K."/>
            <person name="Healey A."/>
            <person name="Mamidi S."/>
            <person name="Sreedasyam A."/>
            <person name="Shu S."/>
            <person name="Feldman M."/>
            <person name="Wu J."/>
            <person name="Yu Y."/>
            <person name="Chen C."/>
            <person name="Johnson J."/>
            <person name="Rokhsar D."/>
            <person name="Baxter I."/>
            <person name="Schmutz J."/>
            <person name="Brutnell T."/>
            <person name="Kellogg E."/>
        </authorList>
    </citation>
    <scope>NUCLEOTIDE SEQUENCE [LARGE SCALE GENOMIC DNA]</scope>
</reference>
<sequence>MATQAPSTVVPTEAELLQAQADLWRHSLYYLTSMALRSAIQLGIPMAIDRNGGSVTSLDYVAARQRALGGDASPAAAA</sequence>
<dbReference type="EMBL" id="CM016559">
    <property type="protein sequence ID" value="TKW00490.1"/>
    <property type="molecule type" value="Genomic_DNA"/>
</dbReference>
<dbReference type="Gramene" id="TKW00490">
    <property type="protein sequence ID" value="TKW00490"/>
    <property type="gene ID" value="SEVIR_8G112450v2"/>
</dbReference>